<accession>A0AA47JDZ3</accession>
<evidence type="ECO:0000313" key="2">
    <source>
        <dbReference type="Proteomes" id="UP001156560"/>
    </source>
</evidence>
<dbReference type="EMBL" id="CP114194">
    <property type="protein sequence ID" value="WAT89076.1"/>
    <property type="molecule type" value="Genomic_DNA"/>
</dbReference>
<dbReference type="RefSeq" id="WP_267391605.1">
    <property type="nucleotide sequence ID" value="NZ_CP114194.1"/>
</dbReference>
<sequence length="211" mass="23520">MKHETINSIIGILGLGIASVTAYHQFVPPSDTLEIEVTPVPSNQPLKELVQFQDGLTDEVRKLSGPFFWKFTAYNSLDRTVTIKEIDTKLLSGVGGLIDYSDLSVGTFDRELAPLHLPVSINAHEAKVIFLALNIPVKYQEQCEISNSTVNDLEKCYYQFGHDLFGNKVESLALGIVRWEGIPKSPSFISTVKTGDNSELRKTLNYFPFNP</sequence>
<organism evidence="1 2">
    <name type="scientific">Vibrio parahaemolyticus</name>
    <dbReference type="NCBI Taxonomy" id="670"/>
    <lineage>
        <taxon>Bacteria</taxon>
        <taxon>Pseudomonadati</taxon>
        <taxon>Pseudomonadota</taxon>
        <taxon>Gammaproteobacteria</taxon>
        <taxon>Vibrionales</taxon>
        <taxon>Vibrionaceae</taxon>
        <taxon>Vibrio</taxon>
    </lineage>
</organism>
<evidence type="ECO:0000313" key="1">
    <source>
        <dbReference type="EMBL" id="WAT89076.1"/>
    </source>
</evidence>
<dbReference type="Proteomes" id="UP001156560">
    <property type="component" value="Chromosome 1"/>
</dbReference>
<protein>
    <submittedName>
        <fullName evidence="1">Uncharacterized protein</fullName>
    </submittedName>
</protein>
<dbReference type="AlphaFoldDB" id="A0AA47JDZ3"/>
<proteinExistence type="predicted"/>
<gene>
    <name evidence="1" type="ORF">O1Q84_10505</name>
</gene>
<reference evidence="1" key="1">
    <citation type="submission" date="2022-12" db="EMBL/GenBank/DDBJ databases">
        <title>Vibrio parahaemolyticus become highly virulent by producing novel Tc toxins.</title>
        <authorList>
            <person name="Yang F."/>
            <person name="You Y."/>
            <person name="Lai Q."/>
            <person name="Xu L."/>
            <person name="Li F."/>
        </authorList>
    </citation>
    <scope>NUCLEOTIDE SEQUENCE</scope>
    <source>
        <strain evidence="1">Vp-HL-202005</strain>
    </source>
</reference>
<name>A0AA47JDZ3_VIBPH</name>